<dbReference type="RefSeq" id="XP_044548702.1">
    <property type="nucleotide sequence ID" value="XM_044694690.1"/>
</dbReference>
<name>A0AA88GRV6_NAELO</name>
<protein>
    <submittedName>
        <fullName evidence="1">Uncharacterized protein</fullName>
    </submittedName>
</protein>
<accession>A0AA88GRV6</accession>
<reference evidence="1 2" key="1">
    <citation type="journal article" date="2018" name="BMC Genomics">
        <title>The genome of Naegleria lovaniensis, the basis for a comparative approach to unravel pathogenicity factors of the human pathogenic amoeba N. fowleri.</title>
        <authorList>
            <person name="Liechti N."/>
            <person name="Schurch N."/>
            <person name="Bruggmann R."/>
            <person name="Wittwer M."/>
        </authorList>
    </citation>
    <scope>NUCLEOTIDE SEQUENCE [LARGE SCALE GENOMIC DNA]</scope>
    <source>
        <strain evidence="1 2">ATCC 30569</strain>
    </source>
</reference>
<dbReference type="Proteomes" id="UP000816034">
    <property type="component" value="Unassembled WGS sequence"/>
</dbReference>
<evidence type="ECO:0000313" key="2">
    <source>
        <dbReference type="Proteomes" id="UP000816034"/>
    </source>
</evidence>
<proteinExistence type="predicted"/>
<gene>
    <name evidence="1" type="ORF">C9374_004990</name>
</gene>
<dbReference type="AlphaFoldDB" id="A0AA88GRV6"/>
<organism evidence="1 2">
    <name type="scientific">Naegleria lovaniensis</name>
    <name type="common">Amoeba</name>
    <dbReference type="NCBI Taxonomy" id="51637"/>
    <lineage>
        <taxon>Eukaryota</taxon>
        <taxon>Discoba</taxon>
        <taxon>Heterolobosea</taxon>
        <taxon>Tetramitia</taxon>
        <taxon>Eutetramitia</taxon>
        <taxon>Vahlkampfiidae</taxon>
        <taxon>Naegleria</taxon>
    </lineage>
</organism>
<keyword evidence="2" id="KW-1185">Reference proteome</keyword>
<dbReference type="GeneID" id="68097445"/>
<dbReference type="EMBL" id="PYSW02000022">
    <property type="protein sequence ID" value="KAG2383023.1"/>
    <property type="molecule type" value="Genomic_DNA"/>
</dbReference>
<comment type="caution">
    <text evidence="1">The sequence shown here is derived from an EMBL/GenBank/DDBJ whole genome shotgun (WGS) entry which is preliminary data.</text>
</comment>
<evidence type="ECO:0000313" key="1">
    <source>
        <dbReference type="EMBL" id="KAG2383023.1"/>
    </source>
</evidence>
<sequence length="148" mass="16936">MDLKQQKFRNDNEFMLYNGQKTSYTEVYFKLGNAHLLYSIENNQKCSCSNTRLDLERMCIARSAVVNSKARILDLEATKFEIQENSSTFVAGMVVRDDKLPLDECFILSTSRTGQAMTGHDDYFNMEARVDSNAFKIPSFCPTVDKCL</sequence>